<feature type="signal peptide" evidence="1">
    <location>
        <begin position="1"/>
        <end position="35"/>
    </location>
</feature>
<gene>
    <name evidence="2" type="ORF">AU252_15405</name>
</gene>
<dbReference type="KEGG" id="psul:AU252_15405"/>
<evidence type="ECO:0000313" key="3">
    <source>
        <dbReference type="Proteomes" id="UP000065151"/>
    </source>
</evidence>
<organism evidence="2">
    <name type="scientific">Pseudarthrobacter sulfonivorans</name>
    <dbReference type="NCBI Taxonomy" id="121292"/>
    <lineage>
        <taxon>Bacteria</taxon>
        <taxon>Bacillati</taxon>
        <taxon>Actinomycetota</taxon>
        <taxon>Actinomycetes</taxon>
        <taxon>Micrococcales</taxon>
        <taxon>Micrococcaceae</taxon>
        <taxon>Pseudarthrobacter</taxon>
    </lineage>
</organism>
<dbReference type="Proteomes" id="UP000065151">
    <property type="component" value="Chromosome"/>
</dbReference>
<dbReference type="EMBL" id="CP013747">
    <property type="protein sequence ID" value="ALV42361.1"/>
    <property type="molecule type" value="Genomic_DNA"/>
</dbReference>
<keyword evidence="1" id="KW-0732">Signal</keyword>
<dbReference type="STRING" id="121292.AU252_15405"/>
<accession>A0A0U3FF30</accession>
<dbReference type="RefSeq" id="WP_058931478.1">
    <property type="nucleotide sequence ID" value="NZ_CP013747.1"/>
</dbReference>
<feature type="chain" id="PRO_5038653980" description="WxL domain-containing protein" evidence="1">
    <location>
        <begin position="36"/>
        <end position="187"/>
    </location>
</feature>
<reference evidence="2 3" key="1">
    <citation type="submission" date="2015-12" db="EMBL/GenBank/DDBJ databases">
        <authorList>
            <person name="Shamseldin A."/>
            <person name="Moawad H."/>
            <person name="Abd El-Rahim W.M."/>
            <person name="Sadowsky M.J."/>
        </authorList>
    </citation>
    <scope>NUCLEOTIDE SEQUENCE [LARGE SCALE GENOMIC DNA]</scope>
    <source>
        <strain evidence="2 3">Ar51</strain>
    </source>
</reference>
<dbReference type="AlphaFoldDB" id="A0A0U3FF30"/>
<name>A0A0U3FF30_9MICC</name>
<protein>
    <recommendedName>
        <fullName evidence="4">WxL domain-containing protein</fullName>
    </recommendedName>
</protein>
<proteinExistence type="predicted"/>
<evidence type="ECO:0000313" key="2">
    <source>
        <dbReference type="EMBL" id="ALV42361.1"/>
    </source>
</evidence>
<sequence length="187" mass="18066">METRAGSSVRTPAGTATRIVRAAAALAFSAALAGAAAPPATTADTLSTLVVSSGSLGFSSAPASVSFGLDDPGAAAAMALQGVTVNDNRAGTAGWSASLALTDFTGNATGAALSSTGATYTPTAATTTGTVTVTASTATDPTTPRIVQTATGVSGNNTATWNASLTVPVPNDAVVDTYTATLTYSIS</sequence>
<evidence type="ECO:0000256" key="1">
    <source>
        <dbReference type="SAM" id="SignalP"/>
    </source>
</evidence>
<evidence type="ECO:0008006" key="4">
    <source>
        <dbReference type="Google" id="ProtNLM"/>
    </source>
</evidence>